<evidence type="ECO:0000313" key="3">
    <source>
        <dbReference type="Proteomes" id="UP000826195"/>
    </source>
</evidence>
<dbReference type="Proteomes" id="UP000826195">
    <property type="component" value="Unassembled WGS sequence"/>
</dbReference>
<gene>
    <name evidence="2" type="ORF">KQX54_008443</name>
</gene>
<keyword evidence="3" id="KW-1185">Reference proteome</keyword>
<keyword evidence="1" id="KW-0812">Transmembrane</keyword>
<proteinExistence type="predicted"/>
<keyword evidence="1" id="KW-0472">Membrane</keyword>
<comment type="caution">
    <text evidence="2">The sequence shown here is derived from an EMBL/GenBank/DDBJ whole genome shotgun (WGS) entry which is preliminary data.</text>
</comment>
<protein>
    <submittedName>
        <fullName evidence="2">Uncharacterized protein</fullName>
    </submittedName>
</protein>
<name>A0AAV7IGZ0_COTGL</name>
<dbReference type="AlphaFoldDB" id="A0AAV7IGZ0"/>
<reference evidence="2 3" key="1">
    <citation type="journal article" date="2021" name="J. Hered.">
        <title>A chromosome-level genome assembly of the parasitoid wasp, Cotesia glomerata (Hymenoptera: Braconidae).</title>
        <authorList>
            <person name="Pinto B.J."/>
            <person name="Weis J.J."/>
            <person name="Gamble T."/>
            <person name="Ode P.J."/>
            <person name="Paul R."/>
            <person name="Zaspel J.M."/>
        </authorList>
    </citation>
    <scope>NUCLEOTIDE SEQUENCE [LARGE SCALE GENOMIC DNA]</scope>
    <source>
        <strain evidence="2">CgM1</strain>
    </source>
</reference>
<sequence length="121" mass="14409">MKRKRKKRFDLVKKYLADHYRSHMCPEPLTRPLQRLMCSVGRDFSRRSREREEDCDIDRGKGFREPLVAWYVLAPAIIMYAINKNVVGVKRFVLFCFCYLSFSCPLFPSDLYLWWSSVATS</sequence>
<accession>A0AAV7IGZ0</accession>
<organism evidence="2 3">
    <name type="scientific">Cotesia glomerata</name>
    <name type="common">Lepidopteran parasitic wasp</name>
    <name type="synonym">Apanteles glomeratus</name>
    <dbReference type="NCBI Taxonomy" id="32391"/>
    <lineage>
        <taxon>Eukaryota</taxon>
        <taxon>Metazoa</taxon>
        <taxon>Ecdysozoa</taxon>
        <taxon>Arthropoda</taxon>
        <taxon>Hexapoda</taxon>
        <taxon>Insecta</taxon>
        <taxon>Pterygota</taxon>
        <taxon>Neoptera</taxon>
        <taxon>Endopterygota</taxon>
        <taxon>Hymenoptera</taxon>
        <taxon>Apocrita</taxon>
        <taxon>Ichneumonoidea</taxon>
        <taxon>Braconidae</taxon>
        <taxon>Microgastrinae</taxon>
        <taxon>Cotesia</taxon>
    </lineage>
</organism>
<feature type="transmembrane region" description="Helical" evidence="1">
    <location>
        <begin position="92"/>
        <end position="115"/>
    </location>
</feature>
<evidence type="ECO:0000313" key="2">
    <source>
        <dbReference type="EMBL" id="KAH0552298.1"/>
    </source>
</evidence>
<keyword evidence="1" id="KW-1133">Transmembrane helix</keyword>
<evidence type="ECO:0000256" key="1">
    <source>
        <dbReference type="SAM" id="Phobius"/>
    </source>
</evidence>
<dbReference type="EMBL" id="JAHXZJ010001492">
    <property type="protein sequence ID" value="KAH0552298.1"/>
    <property type="molecule type" value="Genomic_DNA"/>
</dbReference>